<organism evidence="1 2">
    <name type="scientific">Owenweeksia hongkongensis (strain DSM 17368 / CIP 108786 / JCM 12287 / NRRL B-23963 / UST20020801)</name>
    <dbReference type="NCBI Taxonomy" id="926562"/>
    <lineage>
        <taxon>Bacteria</taxon>
        <taxon>Pseudomonadati</taxon>
        <taxon>Bacteroidota</taxon>
        <taxon>Flavobacteriia</taxon>
        <taxon>Flavobacteriales</taxon>
        <taxon>Owenweeksiaceae</taxon>
        <taxon>Owenweeksia</taxon>
    </lineage>
</organism>
<dbReference type="Gene3D" id="1.20.1290.10">
    <property type="entry name" value="AhpD-like"/>
    <property type="match status" value="1"/>
</dbReference>
<sequence>MDNFKIHSIESAPEKSKAQLVESQKAFGMLPNLHAVMAESPAALEAYKTLHRLFSEETAFNAEELTVVWQTINVENGCHYCVPAHTGIAHSMKVDPAITEALRDEKPLANDELEALRTATLKVIRNRGILSENDLEAFYNAGYTKQQLLEIFLGYSQKILSNYTNHVANTPVDAPFKSFAWEKETVA</sequence>
<dbReference type="InterPro" id="IPR029032">
    <property type="entry name" value="AhpD-like"/>
</dbReference>
<dbReference type="eggNOG" id="COG2128">
    <property type="taxonomic scope" value="Bacteria"/>
</dbReference>
<dbReference type="KEGG" id="oho:Oweho_1198"/>
<dbReference type="AlphaFoldDB" id="G8R613"/>
<dbReference type="STRING" id="926562.Oweho_1198"/>
<evidence type="ECO:0000313" key="2">
    <source>
        <dbReference type="Proteomes" id="UP000005631"/>
    </source>
</evidence>
<dbReference type="PATRIC" id="fig|926562.3.peg.1211"/>
<reference evidence="1 2" key="1">
    <citation type="journal article" date="2012" name="Stand. Genomic Sci.">
        <title>Genome sequence of the orange-pigmented seawater bacterium Owenweeksia hongkongensis type strain (UST20020801(T)).</title>
        <authorList>
            <person name="Riedel T."/>
            <person name="Held B."/>
            <person name="Nolan M."/>
            <person name="Lucas S."/>
            <person name="Lapidus A."/>
            <person name="Tice H."/>
            <person name="Del Rio T.G."/>
            <person name="Cheng J.F."/>
            <person name="Han C."/>
            <person name="Tapia R."/>
            <person name="Goodwin L.A."/>
            <person name="Pitluck S."/>
            <person name="Liolios K."/>
            <person name="Mavromatis K."/>
            <person name="Pagani I."/>
            <person name="Ivanova N."/>
            <person name="Mikhailova N."/>
            <person name="Pati A."/>
            <person name="Chen A."/>
            <person name="Palaniappan K."/>
            <person name="Rohde M."/>
            <person name="Tindall B.J."/>
            <person name="Detter J.C."/>
            <person name="Goker M."/>
            <person name="Woyke T."/>
            <person name="Bristow J."/>
            <person name="Eisen J.A."/>
            <person name="Markowitz V."/>
            <person name="Hugenholtz P."/>
            <person name="Klenk H.P."/>
            <person name="Kyrpides N.C."/>
        </authorList>
    </citation>
    <scope>NUCLEOTIDE SEQUENCE</scope>
    <source>
        <strain evidence="2">DSM 17368 / JCM 12287 / NRRL B-23963</strain>
    </source>
</reference>
<name>G8R613_OWEHD</name>
<protein>
    <recommendedName>
        <fullName evidence="3">Alkylhydroperoxidase AhpD family core domain protein</fullName>
    </recommendedName>
</protein>
<accession>G8R613</accession>
<keyword evidence="2" id="KW-1185">Reference proteome</keyword>
<dbReference type="RefSeq" id="WP_014201563.1">
    <property type="nucleotide sequence ID" value="NC_016599.1"/>
</dbReference>
<dbReference type="EMBL" id="CP003156">
    <property type="protein sequence ID" value="AEV32203.1"/>
    <property type="molecule type" value="Genomic_DNA"/>
</dbReference>
<evidence type="ECO:0000313" key="1">
    <source>
        <dbReference type="EMBL" id="AEV32203.1"/>
    </source>
</evidence>
<dbReference type="HOGENOM" id="CLU_082760_5_1_10"/>
<dbReference type="PANTHER" id="PTHR35446">
    <property type="entry name" value="SI:CH211-175M2.5"/>
    <property type="match status" value="1"/>
</dbReference>
<dbReference type="SUPFAM" id="SSF69118">
    <property type="entry name" value="AhpD-like"/>
    <property type="match status" value="1"/>
</dbReference>
<dbReference type="PANTHER" id="PTHR35446:SF3">
    <property type="entry name" value="CMD DOMAIN-CONTAINING PROTEIN"/>
    <property type="match status" value="1"/>
</dbReference>
<proteinExistence type="predicted"/>
<dbReference type="Proteomes" id="UP000005631">
    <property type="component" value="Chromosome"/>
</dbReference>
<gene>
    <name evidence="1" type="ordered locus">Oweho_1198</name>
</gene>
<evidence type="ECO:0008006" key="3">
    <source>
        <dbReference type="Google" id="ProtNLM"/>
    </source>
</evidence>
<dbReference type="OrthoDB" id="9808310at2"/>